<sequence>MSSSSVPIACDGDTQGDTESGSSCKHTTCDSPLCSFQLSALHLVLGVNTRVNELAGASQGPSTGDSSPSSVPVELNSISDNEHGVAGVIQPICAALTSSPPITNHVSDFDADISLVAQDVVSNSSLGHGVWSTSEQDSSQNSLSSATDNSEDIQVQPQLQGLLDATLNVDGAGSTLPSDTTNVHSMITGSKREG</sequence>
<gene>
    <name evidence="2" type="ORF">V6N12_069161</name>
</gene>
<keyword evidence="3" id="KW-1185">Reference proteome</keyword>
<reference evidence="2 3" key="1">
    <citation type="journal article" date="2024" name="G3 (Bethesda)">
        <title>Genome assembly of Hibiscus sabdariffa L. provides insights into metabolisms of medicinal natural products.</title>
        <authorList>
            <person name="Kim T."/>
        </authorList>
    </citation>
    <scope>NUCLEOTIDE SEQUENCE [LARGE SCALE GENOMIC DNA]</scope>
    <source>
        <strain evidence="2">TK-2024</strain>
        <tissue evidence="2">Old leaves</tissue>
    </source>
</reference>
<name>A0ABR2FD03_9ROSI</name>
<feature type="compositionally biased region" description="Polar residues" evidence="1">
    <location>
        <begin position="59"/>
        <end position="70"/>
    </location>
</feature>
<accession>A0ABR2FD03</accession>
<evidence type="ECO:0000313" key="3">
    <source>
        <dbReference type="Proteomes" id="UP001472677"/>
    </source>
</evidence>
<feature type="region of interest" description="Disordered" evidence="1">
    <location>
        <begin position="128"/>
        <end position="151"/>
    </location>
</feature>
<feature type="region of interest" description="Disordered" evidence="1">
    <location>
        <begin position="173"/>
        <end position="194"/>
    </location>
</feature>
<organism evidence="2 3">
    <name type="scientific">Hibiscus sabdariffa</name>
    <name type="common">roselle</name>
    <dbReference type="NCBI Taxonomy" id="183260"/>
    <lineage>
        <taxon>Eukaryota</taxon>
        <taxon>Viridiplantae</taxon>
        <taxon>Streptophyta</taxon>
        <taxon>Embryophyta</taxon>
        <taxon>Tracheophyta</taxon>
        <taxon>Spermatophyta</taxon>
        <taxon>Magnoliopsida</taxon>
        <taxon>eudicotyledons</taxon>
        <taxon>Gunneridae</taxon>
        <taxon>Pentapetalae</taxon>
        <taxon>rosids</taxon>
        <taxon>malvids</taxon>
        <taxon>Malvales</taxon>
        <taxon>Malvaceae</taxon>
        <taxon>Malvoideae</taxon>
        <taxon>Hibiscus</taxon>
    </lineage>
</organism>
<comment type="caution">
    <text evidence="2">The sequence shown here is derived from an EMBL/GenBank/DDBJ whole genome shotgun (WGS) entry which is preliminary data.</text>
</comment>
<feature type="region of interest" description="Disordered" evidence="1">
    <location>
        <begin position="1"/>
        <end position="23"/>
    </location>
</feature>
<feature type="compositionally biased region" description="Polar residues" evidence="1">
    <location>
        <begin position="175"/>
        <end position="188"/>
    </location>
</feature>
<evidence type="ECO:0000313" key="2">
    <source>
        <dbReference type="EMBL" id="KAK8578817.1"/>
    </source>
</evidence>
<dbReference type="Proteomes" id="UP001472677">
    <property type="component" value="Unassembled WGS sequence"/>
</dbReference>
<feature type="compositionally biased region" description="Low complexity" evidence="1">
    <location>
        <begin position="132"/>
        <end position="148"/>
    </location>
</feature>
<proteinExistence type="predicted"/>
<evidence type="ECO:0000256" key="1">
    <source>
        <dbReference type="SAM" id="MobiDB-lite"/>
    </source>
</evidence>
<dbReference type="EMBL" id="JBBPBM010000006">
    <property type="protein sequence ID" value="KAK8578817.1"/>
    <property type="molecule type" value="Genomic_DNA"/>
</dbReference>
<protein>
    <submittedName>
        <fullName evidence="2">Uncharacterized protein</fullName>
    </submittedName>
</protein>
<feature type="region of interest" description="Disordered" evidence="1">
    <location>
        <begin position="56"/>
        <end position="76"/>
    </location>
</feature>